<keyword evidence="2" id="KW-1185">Reference proteome</keyword>
<protein>
    <submittedName>
        <fullName evidence="1">Uncharacterized protein</fullName>
    </submittedName>
</protein>
<dbReference type="Pfam" id="PF20414">
    <property type="entry name" value="DUF6698"/>
    <property type="match status" value="1"/>
</dbReference>
<dbReference type="EMBL" id="AYKW01000008">
    <property type="protein sequence ID" value="PIL33176.1"/>
    <property type="molecule type" value="Genomic_DNA"/>
</dbReference>
<accession>A0A2G8SHD4</accession>
<organism evidence="1 2">
    <name type="scientific">Ganoderma sinense ZZ0214-1</name>
    <dbReference type="NCBI Taxonomy" id="1077348"/>
    <lineage>
        <taxon>Eukaryota</taxon>
        <taxon>Fungi</taxon>
        <taxon>Dikarya</taxon>
        <taxon>Basidiomycota</taxon>
        <taxon>Agaricomycotina</taxon>
        <taxon>Agaricomycetes</taxon>
        <taxon>Polyporales</taxon>
        <taxon>Polyporaceae</taxon>
        <taxon>Ganoderma</taxon>
    </lineage>
</organism>
<evidence type="ECO:0000313" key="2">
    <source>
        <dbReference type="Proteomes" id="UP000230002"/>
    </source>
</evidence>
<dbReference type="Proteomes" id="UP000230002">
    <property type="component" value="Unassembled WGS sequence"/>
</dbReference>
<sequence length="278" mass="31714">MERQGRTLTRCVDMFIPPAAVIYAGTGEKFDPALEVFDVKIPLLQRYWRELLYLSPSLEADLQGLDMQGYMDASAAMLRQRVQTNADDARSISLAVVDWLADDLKAAGVWLTRGTRADRGFQNVVTGRYLCPIFLDYDNKTVREDLLRGTLPFTAGGLPTFLFDLEKFDLGAPWKSLLRGPLIVLAWYHIFDRPYLRERAYKMSLPYTSVARSHGMIQVTIGSILYATTLVHLALSTTTSMHHEHSDVRALHKVLVDFVNDPDNLDIVESLLRWWNRY</sequence>
<dbReference type="InterPro" id="IPR046521">
    <property type="entry name" value="DUF6698"/>
</dbReference>
<reference evidence="1 2" key="1">
    <citation type="journal article" date="2015" name="Sci. Rep.">
        <title>Chromosome-level genome map provides insights into diverse defense mechanisms in the medicinal fungus Ganoderma sinense.</title>
        <authorList>
            <person name="Zhu Y."/>
            <person name="Xu J."/>
            <person name="Sun C."/>
            <person name="Zhou S."/>
            <person name="Xu H."/>
            <person name="Nelson D.R."/>
            <person name="Qian J."/>
            <person name="Song J."/>
            <person name="Luo H."/>
            <person name="Xiang L."/>
            <person name="Li Y."/>
            <person name="Xu Z."/>
            <person name="Ji A."/>
            <person name="Wang L."/>
            <person name="Lu S."/>
            <person name="Hayward A."/>
            <person name="Sun W."/>
            <person name="Li X."/>
            <person name="Schwartz D.C."/>
            <person name="Wang Y."/>
            <person name="Chen S."/>
        </authorList>
    </citation>
    <scope>NUCLEOTIDE SEQUENCE [LARGE SCALE GENOMIC DNA]</scope>
    <source>
        <strain evidence="1 2">ZZ0214-1</strain>
    </source>
</reference>
<evidence type="ECO:0000313" key="1">
    <source>
        <dbReference type="EMBL" id="PIL33176.1"/>
    </source>
</evidence>
<comment type="caution">
    <text evidence="1">The sequence shown here is derived from an EMBL/GenBank/DDBJ whole genome shotgun (WGS) entry which is preliminary data.</text>
</comment>
<proteinExistence type="predicted"/>
<dbReference type="AlphaFoldDB" id="A0A2G8SHD4"/>
<dbReference type="OrthoDB" id="3259047at2759"/>
<gene>
    <name evidence="1" type="ORF">GSI_04626</name>
</gene>
<dbReference type="STRING" id="1077348.A0A2G8SHD4"/>
<name>A0A2G8SHD4_9APHY</name>